<proteinExistence type="predicted"/>
<dbReference type="AlphaFoldDB" id="A0A1V9XI64"/>
<gene>
    <name evidence="1" type="ORF">BIW11_03623</name>
</gene>
<keyword evidence="2" id="KW-1185">Reference proteome</keyword>
<evidence type="ECO:0000313" key="2">
    <source>
        <dbReference type="Proteomes" id="UP000192247"/>
    </source>
</evidence>
<comment type="caution">
    <text evidence="1">The sequence shown here is derived from an EMBL/GenBank/DDBJ whole genome shotgun (WGS) entry which is preliminary data.</text>
</comment>
<dbReference type="InParanoid" id="A0A1V9XI64"/>
<name>A0A1V9XI64_9ACAR</name>
<reference evidence="1 2" key="1">
    <citation type="journal article" date="2017" name="Gigascience">
        <title>Draft genome of the honey bee ectoparasitic mite, Tropilaelaps mercedesae, is shaped by the parasitic life history.</title>
        <authorList>
            <person name="Dong X."/>
            <person name="Armstrong S.D."/>
            <person name="Xia D."/>
            <person name="Makepeace B.L."/>
            <person name="Darby A.C."/>
            <person name="Kadowaki T."/>
        </authorList>
    </citation>
    <scope>NUCLEOTIDE SEQUENCE [LARGE SCALE GENOMIC DNA]</scope>
    <source>
        <strain evidence="1">Wuxi-XJTLU</strain>
    </source>
</reference>
<accession>A0A1V9XI64</accession>
<dbReference type="EMBL" id="MNPL01010249">
    <property type="protein sequence ID" value="OQR73245.1"/>
    <property type="molecule type" value="Genomic_DNA"/>
</dbReference>
<evidence type="ECO:0000313" key="1">
    <source>
        <dbReference type="EMBL" id="OQR73245.1"/>
    </source>
</evidence>
<sequence>MSFVERNEEDTCNNSFRCGRYYKNKFTSEALFLTVNSQVSPGIPELQEQSEMRWDIIHFYS</sequence>
<dbReference type="Proteomes" id="UP000192247">
    <property type="component" value="Unassembled WGS sequence"/>
</dbReference>
<organism evidence="1 2">
    <name type="scientific">Tropilaelaps mercedesae</name>
    <dbReference type="NCBI Taxonomy" id="418985"/>
    <lineage>
        <taxon>Eukaryota</taxon>
        <taxon>Metazoa</taxon>
        <taxon>Ecdysozoa</taxon>
        <taxon>Arthropoda</taxon>
        <taxon>Chelicerata</taxon>
        <taxon>Arachnida</taxon>
        <taxon>Acari</taxon>
        <taxon>Parasitiformes</taxon>
        <taxon>Mesostigmata</taxon>
        <taxon>Gamasina</taxon>
        <taxon>Dermanyssoidea</taxon>
        <taxon>Laelapidae</taxon>
        <taxon>Tropilaelaps</taxon>
    </lineage>
</organism>
<protein>
    <submittedName>
        <fullName evidence="1">Uncharacterized protein</fullName>
    </submittedName>
</protein>